<sequence length="113" mass="12719">MGKLQAFPLQKKNVSEDRFCLPSISHLRRLFGEVIDIGIPSSTISYFKARLKSIAPEDIIFNEVYSSQRIEFVGRKFYGAEDLCLTVISITSKYSDIVAMIPVVTISSNIIKN</sequence>
<dbReference type="AlphaFoldDB" id="A0A0K2TJL5"/>
<reference evidence="1" key="1">
    <citation type="submission" date="2014-05" db="EMBL/GenBank/DDBJ databases">
        <authorList>
            <person name="Chronopoulou M."/>
        </authorList>
    </citation>
    <scope>NUCLEOTIDE SEQUENCE</scope>
    <source>
        <tissue evidence="1">Whole organism</tissue>
    </source>
</reference>
<dbReference type="EMBL" id="HACA01008471">
    <property type="protein sequence ID" value="CDW25832.1"/>
    <property type="molecule type" value="Transcribed_RNA"/>
</dbReference>
<evidence type="ECO:0000313" key="1">
    <source>
        <dbReference type="EMBL" id="CDW25832.1"/>
    </source>
</evidence>
<protein>
    <submittedName>
        <fullName evidence="1">Uncharacterized protein</fullName>
    </submittedName>
</protein>
<name>A0A0K2TJL5_LEPSM</name>
<organism evidence="1">
    <name type="scientific">Lepeophtheirus salmonis</name>
    <name type="common">Salmon louse</name>
    <name type="synonym">Caligus salmonis</name>
    <dbReference type="NCBI Taxonomy" id="72036"/>
    <lineage>
        <taxon>Eukaryota</taxon>
        <taxon>Metazoa</taxon>
        <taxon>Ecdysozoa</taxon>
        <taxon>Arthropoda</taxon>
        <taxon>Crustacea</taxon>
        <taxon>Multicrustacea</taxon>
        <taxon>Hexanauplia</taxon>
        <taxon>Copepoda</taxon>
        <taxon>Siphonostomatoida</taxon>
        <taxon>Caligidae</taxon>
        <taxon>Lepeophtheirus</taxon>
    </lineage>
</organism>
<proteinExistence type="predicted"/>
<accession>A0A0K2TJL5</accession>